<feature type="signal peptide" evidence="2">
    <location>
        <begin position="1"/>
        <end position="22"/>
    </location>
</feature>
<evidence type="ECO:0000313" key="4">
    <source>
        <dbReference type="EMBL" id="QNJ98494.1"/>
    </source>
</evidence>
<reference evidence="4 5" key="1">
    <citation type="submission" date="2020-04" db="EMBL/GenBank/DDBJ databases">
        <title>Genome sequence of Altibacter aquimarinus strain ALE3EI.</title>
        <authorList>
            <person name="Oh H.-M."/>
            <person name="Jang D."/>
        </authorList>
    </citation>
    <scope>NUCLEOTIDE SEQUENCE [LARGE SCALE GENOMIC DNA]</scope>
    <source>
        <strain evidence="4 5">ALE3EI</strain>
    </source>
</reference>
<name>A0A7G8PVX8_9FLAO</name>
<dbReference type="Pfam" id="PF07705">
    <property type="entry name" value="CARDB"/>
    <property type="match status" value="1"/>
</dbReference>
<dbReference type="EMBL" id="CP052909">
    <property type="protein sequence ID" value="QNJ98494.1"/>
    <property type="molecule type" value="Genomic_DNA"/>
</dbReference>
<dbReference type="Gene3D" id="2.60.40.10">
    <property type="entry name" value="Immunoglobulins"/>
    <property type="match status" value="1"/>
</dbReference>
<dbReference type="InterPro" id="IPR026444">
    <property type="entry name" value="Secre_tail"/>
</dbReference>
<evidence type="ECO:0000256" key="2">
    <source>
        <dbReference type="SAM" id="SignalP"/>
    </source>
</evidence>
<proteinExistence type="predicted"/>
<keyword evidence="1 2" id="KW-0732">Signal</keyword>
<dbReference type="InterPro" id="IPR013783">
    <property type="entry name" value="Ig-like_fold"/>
</dbReference>
<protein>
    <recommendedName>
        <fullName evidence="3">CARDB domain-containing protein</fullName>
    </recommendedName>
</protein>
<dbReference type="Proteomes" id="UP000515514">
    <property type="component" value="Chromosome"/>
</dbReference>
<dbReference type="AlphaFoldDB" id="A0A7G8PVX8"/>
<evidence type="ECO:0000259" key="3">
    <source>
        <dbReference type="Pfam" id="PF07705"/>
    </source>
</evidence>
<dbReference type="RefSeq" id="WP_186988190.1">
    <property type="nucleotide sequence ID" value="NZ_CP052909.1"/>
</dbReference>
<sequence length="719" mass="78595">MKNSYALLTILLISLSSGFAQNSFPPVSVSEGIFLGETMPLRDFPTVEPTDGIPENLREVPMNSRNTGRLNPNALPQGPDPLIQGDTQFTDSFNVLQNFDGATVSEGQAVPPDPSGAAGPNHYVHAVNVVVKIFDKSGTLLAGPTFLGSFLQSGNNSGDPIVMYDQLADRFFVSQFKPSTNALVIGVSTTPDPTGSYYLYQFPLNSFPDYPHYSVWPNAYFLTANKSGQTTYALERDKMLIGAPSPQITGFSLPGAVQNPTTVFSPEPANLLGTDYPANVPGYIVYLQDDAWSGSIAFDHLKIWSIDLDWENTGNSSISSPEIIPTTPFDSFLFPFGSGDISQPGTSQRIDAISGVISYMANYRSFPTHNSFLVNFNVDLGSTTSGIRWIELRNVGNGPFTIFQEGTWTLNDGESRFMGSTSMDEDGNIGLAYNKGSSSNNVDIMHTGRLVTDPPGTMTVAETLIISSGGVQSNTNRFGDYAQMTMDLNNRTFWHTAEYFSSNNFWRTRIASFKLKADVTNDVGVYNFAEPFLPPFTSSENVEVSLYNYGTSSQSNFDIELYLDGSLVATETFTGTLAPEESATYTFTQSIDIGTPGQPYVVEARTILAGDQYGDNDEFERTYFQDLLSAEEQAFNEKKLLIYPVSDRIYEIRFSSSVDFGDMSYKVMNLLGQAIELGDMKRIGAGYVASVNLASSSSGVYIVEVSNGKEKASKRLLVK</sequence>
<feature type="chain" id="PRO_5029000901" description="CARDB domain-containing protein" evidence="2">
    <location>
        <begin position="23"/>
        <end position="719"/>
    </location>
</feature>
<gene>
    <name evidence="4" type="ORF">ALE3EI_1947</name>
</gene>
<dbReference type="KEGG" id="alti:ALE3EI_1947"/>
<organism evidence="4 5">
    <name type="scientific">Constantimarinum furrinae</name>
    <dbReference type="NCBI Taxonomy" id="2562285"/>
    <lineage>
        <taxon>Bacteria</taxon>
        <taxon>Pseudomonadati</taxon>
        <taxon>Bacteroidota</taxon>
        <taxon>Flavobacteriia</taxon>
        <taxon>Flavobacteriales</taxon>
        <taxon>Flavobacteriaceae</taxon>
        <taxon>Altibacter/Constantimarinum group</taxon>
        <taxon>Constantimarinum</taxon>
    </lineage>
</organism>
<evidence type="ECO:0000256" key="1">
    <source>
        <dbReference type="ARBA" id="ARBA00022729"/>
    </source>
</evidence>
<dbReference type="InterPro" id="IPR011635">
    <property type="entry name" value="CARDB"/>
</dbReference>
<evidence type="ECO:0000313" key="5">
    <source>
        <dbReference type="Proteomes" id="UP000515514"/>
    </source>
</evidence>
<dbReference type="NCBIfam" id="TIGR04183">
    <property type="entry name" value="Por_Secre_tail"/>
    <property type="match status" value="1"/>
</dbReference>
<keyword evidence="5" id="KW-1185">Reference proteome</keyword>
<feature type="domain" description="CARDB" evidence="3">
    <location>
        <begin position="539"/>
        <end position="599"/>
    </location>
</feature>
<accession>A0A7G8PVX8</accession>